<comment type="caution">
    <text evidence="3">The sequence shown here is derived from an EMBL/GenBank/DDBJ whole genome shotgun (WGS) entry which is preliminary data.</text>
</comment>
<feature type="transmembrane region" description="Helical" evidence="2">
    <location>
        <begin position="32"/>
        <end position="52"/>
    </location>
</feature>
<gene>
    <name evidence="3" type="ORF">HG543_37375</name>
</gene>
<dbReference type="Proteomes" id="UP000518300">
    <property type="component" value="Unassembled WGS sequence"/>
</dbReference>
<keyword evidence="2" id="KW-0812">Transmembrane</keyword>
<feature type="non-terminal residue" evidence="3">
    <location>
        <position position="82"/>
    </location>
</feature>
<evidence type="ECO:0000313" key="3">
    <source>
        <dbReference type="EMBL" id="NMO20493.1"/>
    </source>
</evidence>
<evidence type="ECO:0000313" key="4">
    <source>
        <dbReference type="Proteomes" id="UP000518300"/>
    </source>
</evidence>
<keyword evidence="2" id="KW-0472">Membrane</keyword>
<keyword evidence="2" id="KW-1133">Transmembrane helix</keyword>
<organism evidence="3 4">
    <name type="scientific">Pyxidicoccus fallax</name>
    <dbReference type="NCBI Taxonomy" id="394095"/>
    <lineage>
        <taxon>Bacteria</taxon>
        <taxon>Pseudomonadati</taxon>
        <taxon>Myxococcota</taxon>
        <taxon>Myxococcia</taxon>
        <taxon>Myxococcales</taxon>
        <taxon>Cystobacterineae</taxon>
        <taxon>Myxococcaceae</taxon>
        <taxon>Pyxidicoccus</taxon>
    </lineage>
</organism>
<evidence type="ECO:0000256" key="2">
    <source>
        <dbReference type="SAM" id="Phobius"/>
    </source>
</evidence>
<name>A0A848LSK5_9BACT</name>
<reference evidence="3 4" key="1">
    <citation type="submission" date="2020-04" db="EMBL/GenBank/DDBJ databases">
        <title>Draft genome of Pyxidicoccus fallax type strain.</title>
        <authorList>
            <person name="Whitworth D.E."/>
        </authorList>
    </citation>
    <scope>NUCLEOTIDE SEQUENCE [LARGE SCALE GENOMIC DNA]</scope>
    <source>
        <strain evidence="3 4">DSM 14698</strain>
    </source>
</reference>
<keyword evidence="4" id="KW-1185">Reference proteome</keyword>
<protein>
    <submittedName>
        <fullName evidence="3">Ferric siderophore ABC transporter substrate-binding protein</fullName>
    </submittedName>
</protein>
<accession>A0A848LSK5</accession>
<proteinExistence type="predicted"/>
<dbReference type="AlphaFoldDB" id="A0A848LSK5"/>
<evidence type="ECO:0000256" key="1">
    <source>
        <dbReference type="SAM" id="MobiDB-lite"/>
    </source>
</evidence>
<feature type="region of interest" description="Disordered" evidence="1">
    <location>
        <begin position="1"/>
        <end position="27"/>
    </location>
</feature>
<feature type="compositionally biased region" description="Basic and acidic residues" evidence="1">
    <location>
        <begin position="72"/>
        <end position="82"/>
    </location>
</feature>
<feature type="region of interest" description="Disordered" evidence="1">
    <location>
        <begin position="58"/>
        <end position="82"/>
    </location>
</feature>
<dbReference type="EMBL" id="JABBJJ010000247">
    <property type="protein sequence ID" value="NMO20493.1"/>
    <property type="molecule type" value="Genomic_DNA"/>
</dbReference>
<sequence>MRTPESPSPRDAGTESIADLILGPEGPKRSRGLVWAVLATVSLHGAAGALAWQAWRNGASRAPPAPPPRPTLHVDHVVDLKP</sequence>